<keyword evidence="2" id="KW-0863">Zinc-finger</keyword>
<dbReference type="OrthoDB" id="26617at2157"/>
<evidence type="ECO:0000259" key="5">
    <source>
        <dbReference type="PROSITE" id="PS50199"/>
    </source>
</evidence>
<evidence type="ECO:0000256" key="1">
    <source>
        <dbReference type="ARBA" id="ARBA00022723"/>
    </source>
</evidence>
<dbReference type="Pfam" id="PF00498">
    <property type="entry name" value="FHA"/>
    <property type="match status" value="1"/>
</dbReference>
<dbReference type="AlphaFoldDB" id="A3MS49"/>
<organism evidence="6 7">
    <name type="scientific">Pyrobaculum calidifontis (strain DSM 21063 / JCM 11548 / VA1)</name>
    <dbReference type="NCBI Taxonomy" id="410359"/>
    <lineage>
        <taxon>Archaea</taxon>
        <taxon>Thermoproteota</taxon>
        <taxon>Thermoprotei</taxon>
        <taxon>Thermoproteales</taxon>
        <taxon>Thermoproteaceae</taxon>
        <taxon>Pyrobaculum</taxon>
    </lineage>
</organism>
<gene>
    <name evidence="6" type="ordered locus">Pcal_0026</name>
</gene>
<dbReference type="InterPro" id="IPR008984">
    <property type="entry name" value="SMAD_FHA_dom_sf"/>
</dbReference>
<accession>A3MS49</accession>
<dbReference type="EMBL" id="CP000561">
    <property type="protein sequence ID" value="ABO07466.1"/>
    <property type="molecule type" value="Genomic_DNA"/>
</dbReference>
<dbReference type="SMART" id="SM00240">
    <property type="entry name" value="FHA"/>
    <property type="match status" value="1"/>
</dbReference>
<dbReference type="GeneID" id="4909053"/>
<dbReference type="STRING" id="410359.Pcal_0026"/>
<keyword evidence="1" id="KW-0479">Metal-binding</keyword>
<dbReference type="Gene3D" id="2.60.200.20">
    <property type="match status" value="1"/>
</dbReference>
<sequence length="149" mass="16305">MPWRCPICGTENRDDALTCRVCGAYKPEATTKRMGQPPREEVSGVVVIEVLESPVEPLVGKKFEFRVNSPGTIITVGRSVENQVVVPDPLVSRRHLRLIVTQNGIVVEDLGSSNGTYLLTEGGERLVKVENVGKSAVLRIGRTKLRIVA</sequence>
<keyword evidence="7" id="KW-1185">Reference proteome</keyword>
<dbReference type="PROSITE" id="PS50006">
    <property type="entry name" value="FHA_DOMAIN"/>
    <property type="match status" value="1"/>
</dbReference>
<evidence type="ECO:0000256" key="2">
    <source>
        <dbReference type="ARBA" id="ARBA00022771"/>
    </source>
</evidence>
<proteinExistence type="predicted"/>
<dbReference type="InterPro" id="IPR000253">
    <property type="entry name" value="FHA_dom"/>
</dbReference>
<reference evidence="6" key="1">
    <citation type="submission" date="2007-02" db="EMBL/GenBank/DDBJ databases">
        <title>Complete sequence of Pyrobaculum calidifontis JCM 11548.</title>
        <authorList>
            <consortium name="US DOE Joint Genome Institute"/>
            <person name="Copeland A."/>
            <person name="Lucas S."/>
            <person name="Lapidus A."/>
            <person name="Barry K."/>
            <person name="Glavina del Rio T."/>
            <person name="Dalin E."/>
            <person name="Tice H."/>
            <person name="Pitluck S."/>
            <person name="Chain P."/>
            <person name="Malfatti S."/>
            <person name="Shin M."/>
            <person name="Vergez L."/>
            <person name="Schmutz J."/>
            <person name="Larimer F."/>
            <person name="Land M."/>
            <person name="Hauser L."/>
            <person name="Kyrpides N."/>
            <person name="Mikhailova N."/>
            <person name="Cozen A.E."/>
            <person name="Fitz-Gibbon S.T."/>
            <person name="House C.H."/>
            <person name="Saltikov C."/>
            <person name="Lowe T.M."/>
            <person name="Richardson P."/>
        </authorList>
    </citation>
    <scope>NUCLEOTIDE SEQUENCE [LARGE SCALE GENOMIC DNA]</scope>
    <source>
        <strain evidence="6">JCM 11548</strain>
    </source>
</reference>
<dbReference type="GO" id="GO:0008270">
    <property type="term" value="F:zinc ion binding"/>
    <property type="evidence" value="ECO:0007669"/>
    <property type="project" value="UniProtKB-KW"/>
</dbReference>
<dbReference type="CDD" id="cd22680">
    <property type="entry name" value="FHA_ArnA-like"/>
    <property type="match status" value="1"/>
</dbReference>
<dbReference type="InterPro" id="IPR001876">
    <property type="entry name" value="Znf_RanBP2"/>
</dbReference>
<dbReference type="Proteomes" id="UP000001431">
    <property type="component" value="Chromosome"/>
</dbReference>
<feature type="domain" description="RanBP2-type" evidence="5">
    <location>
        <begin position="1"/>
        <end position="28"/>
    </location>
</feature>
<dbReference type="HOGENOM" id="CLU_1529286_0_0_2"/>
<evidence type="ECO:0000259" key="4">
    <source>
        <dbReference type="PROSITE" id="PS50006"/>
    </source>
</evidence>
<dbReference type="PROSITE" id="PS50199">
    <property type="entry name" value="ZF_RANBP2_2"/>
    <property type="match status" value="1"/>
</dbReference>
<dbReference type="SUPFAM" id="SSF49879">
    <property type="entry name" value="SMAD/FHA domain"/>
    <property type="match status" value="1"/>
</dbReference>
<keyword evidence="3" id="KW-0862">Zinc</keyword>
<dbReference type="PROSITE" id="PS01358">
    <property type="entry name" value="ZF_RANBP2_1"/>
    <property type="match status" value="1"/>
</dbReference>
<protein>
    <submittedName>
        <fullName evidence="6">FHA domain containing protein</fullName>
    </submittedName>
</protein>
<dbReference type="KEGG" id="pcl:Pcal_0026"/>
<evidence type="ECO:0000256" key="3">
    <source>
        <dbReference type="ARBA" id="ARBA00022833"/>
    </source>
</evidence>
<evidence type="ECO:0000313" key="7">
    <source>
        <dbReference type="Proteomes" id="UP000001431"/>
    </source>
</evidence>
<name>A3MS49_PYRCJ</name>
<dbReference type="eggNOG" id="arCOG05332">
    <property type="taxonomic scope" value="Archaea"/>
</dbReference>
<dbReference type="Gene3D" id="4.10.1060.10">
    <property type="entry name" value="Zinc finger, RanBP2-type"/>
    <property type="match status" value="1"/>
</dbReference>
<dbReference type="RefSeq" id="WP_011848723.1">
    <property type="nucleotide sequence ID" value="NC_009073.1"/>
</dbReference>
<feature type="domain" description="FHA" evidence="4">
    <location>
        <begin position="74"/>
        <end position="118"/>
    </location>
</feature>
<evidence type="ECO:0000313" key="6">
    <source>
        <dbReference type="EMBL" id="ABO07466.1"/>
    </source>
</evidence>